<keyword evidence="1" id="KW-0472">Membrane</keyword>
<reference evidence="4" key="1">
    <citation type="journal article" date="2019" name="Int. J. Syst. Evol. Microbiol.">
        <title>The Global Catalogue of Microorganisms (GCM) 10K type strain sequencing project: providing services to taxonomists for standard genome sequencing and annotation.</title>
        <authorList>
            <consortium name="The Broad Institute Genomics Platform"/>
            <consortium name="The Broad Institute Genome Sequencing Center for Infectious Disease"/>
            <person name="Wu L."/>
            <person name="Ma J."/>
        </authorList>
    </citation>
    <scope>NUCLEOTIDE SEQUENCE [LARGE SCALE GENOMIC DNA]</scope>
    <source>
        <strain evidence="4">JCM 4738</strain>
    </source>
</reference>
<feature type="transmembrane region" description="Helical" evidence="1">
    <location>
        <begin position="177"/>
        <end position="197"/>
    </location>
</feature>
<feature type="domain" description="CAAX prenyl protease 2/Lysostaphin resistance protein A-like" evidence="2">
    <location>
        <begin position="123"/>
        <end position="217"/>
    </location>
</feature>
<feature type="transmembrane region" description="Helical" evidence="1">
    <location>
        <begin position="153"/>
        <end position="171"/>
    </location>
</feature>
<keyword evidence="4" id="KW-1185">Reference proteome</keyword>
<proteinExistence type="predicted"/>
<accession>A0ABW2NJB4</accession>
<dbReference type="GO" id="GO:0016787">
    <property type="term" value="F:hydrolase activity"/>
    <property type="evidence" value="ECO:0007669"/>
    <property type="project" value="UniProtKB-KW"/>
</dbReference>
<feature type="transmembrane region" description="Helical" evidence="1">
    <location>
        <begin position="204"/>
        <end position="220"/>
    </location>
</feature>
<gene>
    <name evidence="3" type="ORF">ACFQQH_14070</name>
</gene>
<dbReference type="RefSeq" id="WP_157294312.1">
    <property type="nucleotide sequence ID" value="NZ_JBHTCT010000036.1"/>
</dbReference>
<feature type="transmembrane region" description="Helical" evidence="1">
    <location>
        <begin position="88"/>
        <end position="109"/>
    </location>
</feature>
<dbReference type="Pfam" id="PF02517">
    <property type="entry name" value="Rce1-like"/>
    <property type="match status" value="1"/>
</dbReference>
<dbReference type="Proteomes" id="UP001596483">
    <property type="component" value="Unassembled WGS sequence"/>
</dbReference>
<dbReference type="PANTHER" id="PTHR36435">
    <property type="entry name" value="SLR1288 PROTEIN"/>
    <property type="match status" value="1"/>
</dbReference>
<organism evidence="3 4">
    <name type="scientific">Bhargavaea changchunensis</name>
    <dbReference type="NCBI Taxonomy" id="2134037"/>
    <lineage>
        <taxon>Bacteria</taxon>
        <taxon>Bacillati</taxon>
        <taxon>Bacillota</taxon>
        <taxon>Bacilli</taxon>
        <taxon>Bacillales</taxon>
        <taxon>Caryophanaceae</taxon>
        <taxon>Bhargavaea</taxon>
    </lineage>
</organism>
<feature type="transmembrane region" description="Helical" evidence="1">
    <location>
        <begin position="48"/>
        <end position="67"/>
    </location>
</feature>
<feature type="transmembrane region" description="Helical" evidence="1">
    <location>
        <begin position="12"/>
        <end position="28"/>
    </location>
</feature>
<evidence type="ECO:0000256" key="1">
    <source>
        <dbReference type="SAM" id="Phobius"/>
    </source>
</evidence>
<evidence type="ECO:0000259" key="2">
    <source>
        <dbReference type="Pfam" id="PF02517"/>
    </source>
</evidence>
<keyword evidence="3" id="KW-0378">Hydrolase</keyword>
<evidence type="ECO:0000313" key="3">
    <source>
        <dbReference type="EMBL" id="MFC7366248.1"/>
    </source>
</evidence>
<dbReference type="EMBL" id="JBHTCT010000036">
    <property type="protein sequence ID" value="MFC7366248.1"/>
    <property type="molecule type" value="Genomic_DNA"/>
</dbReference>
<sequence length="221" mass="25476">MDSIRYGEKTDSFYRTLGIYFILFLAAWSFREIVLPPYLSELPETATALAKAALKIMVWIVPVWLFIKFRLKINPADFLKLNTNLRSGLLWGFGLSALLGLWFSIQAYVLNGGGFHFNVSIDQFLNVFLLVGLTEEIVFRGLFLQALAKRLPFWKANVATALLFLVIHYPIWLYQCIFFNSGSHAYVLFVGLVFGWIFRKTGSLWSVIILHSFHNFFLIIM</sequence>
<name>A0ABW2NJB4_9BACL</name>
<keyword evidence="1" id="KW-1133">Transmembrane helix</keyword>
<dbReference type="InterPro" id="IPR003675">
    <property type="entry name" value="Rce1/LyrA-like_dom"/>
</dbReference>
<dbReference type="EC" id="3.4.-.-" evidence="3"/>
<protein>
    <submittedName>
        <fullName evidence="3">CPBP family intramembrane glutamic endopeptidase</fullName>
        <ecNumber evidence="3">3.4.-.-</ecNumber>
    </submittedName>
</protein>
<dbReference type="InterPro" id="IPR052710">
    <property type="entry name" value="CAAX_protease"/>
</dbReference>
<keyword evidence="1" id="KW-0812">Transmembrane</keyword>
<evidence type="ECO:0000313" key="4">
    <source>
        <dbReference type="Proteomes" id="UP001596483"/>
    </source>
</evidence>
<comment type="caution">
    <text evidence="3">The sequence shown here is derived from an EMBL/GenBank/DDBJ whole genome shotgun (WGS) entry which is preliminary data.</text>
</comment>
<dbReference type="PANTHER" id="PTHR36435:SF1">
    <property type="entry name" value="CAAX AMINO TERMINAL PROTEASE FAMILY PROTEIN"/>
    <property type="match status" value="1"/>
</dbReference>